<organism evidence="2 3">
    <name type="scientific">Luteibacter pinisoli</name>
    <dbReference type="NCBI Taxonomy" id="2589080"/>
    <lineage>
        <taxon>Bacteria</taxon>
        <taxon>Pseudomonadati</taxon>
        <taxon>Pseudomonadota</taxon>
        <taxon>Gammaproteobacteria</taxon>
        <taxon>Lysobacterales</taxon>
        <taxon>Rhodanobacteraceae</taxon>
        <taxon>Luteibacter</taxon>
    </lineage>
</organism>
<evidence type="ECO:0000259" key="1">
    <source>
        <dbReference type="Pfam" id="PF01370"/>
    </source>
</evidence>
<dbReference type="EMBL" id="CP041046">
    <property type="protein sequence ID" value="QDE41567.1"/>
    <property type="molecule type" value="Genomic_DNA"/>
</dbReference>
<name>A0A4Y5Z8L0_9GAMM</name>
<proteinExistence type="predicted"/>
<evidence type="ECO:0000313" key="3">
    <source>
        <dbReference type="Proteomes" id="UP000316093"/>
    </source>
</evidence>
<dbReference type="Gene3D" id="3.40.50.720">
    <property type="entry name" value="NAD(P)-binding Rossmann-like Domain"/>
    <property type="match status" value="1"/>
</dbReference>
<accession>A0A4Y5Z8L0</accession>
<dbReference type="InterPro" id="IPR036291">
    <property type="entry name" value="NAD(P)-bd_dom_sf"/>
</dbReference>
<sequence>MHAGVLIAGAGDVGMRAARLFAARGHAVFALRRHPPAEAPPGVTWVRGDLTDPSSLAALPTVGIVVFAATPDAREEAAYRAVFVDGLRHLIAALPVAPARTVFVSSSAVHGEHGGAWVDEATPPAPPGFNGRVLLEAEDWLAHAGVGGVSVRLAGLYGPGRTQLLDRLREGKAAVPRGQGVYANRIHVDDAAAALVHVAWLDAPAPVYLGVDDTPLPIDVLYDHLASLVGAPTPPDGPPPAGVGSKRLSNALLRASGFRCTWPDAREGYAALLP</sequence>
<dbReference type="InterPro" id="IPR001509">
    <property type="entry name" value="Epimerase_deHydtase"/>
</dbReference>
<reference evidence="2 3" key="1">
    <citation type="submission" date="2019-06" db="EMBL/GenBank/DDBJ databases">
        <title>A complete genome sequence for Luteibacter pinisoli MAH-14.</title>
        <authorList>
            <person name="Baltrus D.A."/>
        </authorList>
    </citation>
    <scope>NUCLEOTIDE SEQUENCE [LARGE SCALE GENOMIC DNA]</scope>
    <source>
        <strain evidence="2 3">MAH-14</strain>
    </source>
</reference>
<dbReference type="Pfam" id="PF01370">
    <property type="entry name" value="Epimerase"/>
    <property type="match status" value="1"/>
</dbReference>
<evidence type="ECO:0000313" key="2">
    <source>
        <dbReference type="EMBL" id="QDE41567.1"/>
    </source>
</evidence>
<feature type="domain" description="NAD-dependent epimerase/dehydratase" evidence="1">
    <location>
        <begin position="5"/>
        <end position="199"/>
    </location>
</feature>
<dbReference type="PANTHER" id="PTHR48079:SF6">
    <property type="entry name" value="NAD(P)-BINDING DOMAIN-CONTAINING PROTEIN-RELATED"/>
    <property type="match status" value="1"/>
</dbReference>
<dbReference type="Proteomes" id="UP000316093">
    <property type="component" value="Chromosome"/>
</dbReference>
<dbReference type="SUPFAM" id="SSF51735">
    <property type="entry name" value="NAD(P)-binding Rossmann-fold domains"/>
    <property type="match status" value="1"/>
</dbReference>
<protein>
    <submittedName>
        <fullName evidence="2">NAD-dependent epimerase/dehydratase family protein</fullName>
    </submittedName>
</protein>
<keyword evidence="3" id="KW-1185">Reference proteome</keyword>
<dbReference type="OrthoDB" id="9808276at2"/>
<dbReference type="AlphaFoldDB" id="A0A4Y5Z8L0"/>
<gene>
    <name evidence="2" type="ORF">FIV34_05895</name>
</gene>
<dbReference type="GO" id="GO:0005737">
    <property type="term" value="C:cytoplasm"/>
    <property type="evidence" value="ECO:0007669"/>
    <property type="project" value="TreeGrafter"/>
</dbReference>
<dbReference type="PANTHER" id="PTHR48079">
    <property type="entry name" value="PROTEIN YEEZ"/>
    <property type="match status" value="1"/>
</dbReference>
<dbReference type="RefSeq" id="WP_139985732.1">
    <property type="nucleotide sequence ID" value="NZ_CP041046.1"/>
</dbReference>
<dbReference type="InterPro" id="IPR051783">
    <property type="entry name" value="NAD(P)-dependent_oxidoreduct"/>
</dbReference>
<dbReference type="GO" id="GO:0004029">
    <property type="term" value="F:aldehyde dehydrogenase (NAD+) activity"/>
    <property type="evidence" value="ECO:0007669"/>
    <property type="project" value="TreeGrafter"/>
</dbReference>
<dbReference type="KEGG" id="lpy:FIV34_05895"/>